<accession>A0A4Y2TF29</accession>
<sequence>MLGDFETPVVIGNAEKPRCFKNIDVRKLSVSWKSNKKAWMNTEIMRDWLVELDNKMKKKQKRKIILFMDNATSHPDDLKLKNINLVFLPLNTTSMLQPLY</sequence>
<dbReference type="GO" id="GO:0005634">
    <property type="term" value="C:nucleus"/>
    <property type="evidence" value="ECO:0007669"/>
    <property type="project" value="TreeGrafter"/>
</dbReference>
<gene>
    <name evidence="3" type="ORF">AVEN_247428_1</name>
    <name evidence="4" type="ORF">AVEN_257424_1</name>
    <name evidence="2" type="ORF">AVEN_66011_1</name>
    <name evidence="5" type="ORF">AVEN_70702_1</name>
</gene>
<evidence type="ECO:0000313" key="5">
    <source>
        <dbReference type="EMBL" id="GBN99235.1"/>
    </source>
</evidence>
<keyword evidence="6" id="KW-1185">Reference proteome</keyword>
<protein>
    <recommendedName>
        <fullName evidence="1">DDE-1 domain-containing protein</fullName>
    </recommendedName>
</protein>
<proteinExistence type="predicted"/>
<evidence type="ECO:0000313" key="6">
    <source>
        <dbReference type="Proteomes" id="UP000499080"/>
    </source>
</evidence>
<dbReference type="InterPro" id="IPR050863">
    <property type="entry name" value="CenT-Element_Derived"/>
</dbReference>
<dbReference type="EMBL" id="BGPR01028213">
    <property type="protein sequence ID" value="GBN99235.1"/>
    <property type="molecule type" value="Genomic_DNA"/>
</dbReference>
<evidence type="ECO:0000259" key="1">
    <source>
        <dbReference type="Pfam" id="PF03184"/>
    </source>
</evidence>
<reference evidence="4 6" key="1">
    <citation type="journal article" date="2019" name="Sci. Rep.">
        <title>Orb-weaving spider Araneus ventricosus genome elucidates the spidroin gene catalogue.</title>
        <authorList>
            <person name="Kono N."/>
            <person name="Nakamura H."/>
            <person name="Ohtoshi R."/>
            <person name="Moran D.A.P."/>
            <person name="Shinohara A."/>
            <person name="Yoshida Y."/>
            <person name="Fujiwara M."/>
            <person name="Mori M."/>
            <person name="Tomita M."/>
            <person name="Arakawa K."/>
        </authorList>
    </citation>
    <scope>NUCLEOTIDE SEQUENCE [LARGE SCALE GENOMIC DNA]</scope>
</reference>
<name>A0A4Y2TF29_ARAVE</name>
<dbReference type="Pfam" id="PF03184">
    <property type="entry name" value="DDE_1"/>
    <property type="match status" value="1"/>
</dbReference>
<feature type="domain" description="DDE-1" evidence="1">
    <location>
        <begin position="8"/>
        <end position="99"/>
    </location>
</feature>
<evidence type="ECO:0000313" key="3">
    <source>
        <dbReference type="EMBL" id="GBN69526.1"/>
    </source>
</evidence>
<comment type="caution">
    <text evidence="4">The sequence shown here is derived from an EMBL/GenBank/DDBJ whole genome shotgun (WGS) entry which is preliminary data.</text>
</comment>
<dbReference type="EMBL" id="BGPR01015507">
    <property type="protein sequence ID" value="GBN69526.1"/>
    <property type="molecule type" value="Genomic_DNA"/>
</dbReference>
<dbReference type="OrthoDB" id="6425361at2759"/>
<dbReference type="InterPro" id="IPR004875">
    <property type="entry name" value="DDE_SF_endonuclease_dom"/>
</dbReference>
<dbReference type="Proteomes" id="UP000499080">
    <property type="component" value="Unassembled WGS sequence"/>
</dbReference>
<dbReference type="PANTHER" id="PTHR19303:SF73">
    <property type="entry name" value="PROTEIN PDC2"/>
    <property type="match status" value="1"/>
</dbReference>
<organism evidence="4 6">
    <name type="scientific">Araneus ventricosus</name>
    <name type="common">Orbweaver spider</name>
    <name type="synonym">Epeira ventricosa</name>
    <dbReference type="NCBI Taxonomy" id="182803"/>
    <lineage>
        <taxon>Eukaryota</taxon>
        <taxon>Metazoa</taxon>
        <taxon>Ecdysozoa</taxon>
        <taxon>Arthropoda</taxon>
        <taxon>Chelicerata</taxon>
        <taxon>Arachnida</taxon>
        <taxon>Araneae</taxon>
        <taxon>Araneomorphae</taxon>
        <taxon>Entelegynae</taxon>
        <taxon>Araneoidea</taxon>
        <taxon>Araneidae</taxon>
        <taxon>Araneus</taxon>
    </lineage>
</organism>
<dbReference type="EMBL" id="BGPR01028211">
    <property type="protein sequence ID" value="GBN99228.1"/>
    <property type="molecule type" value="Genomic_DNA"/>
</dbReference>
<dbReference type="AlphaFoldDB" id="A0A4Y2TF29"/>
<dbReference type="PANTHER" id="PTHR19303">
    <property type="entry name" value="TRANSPOSON"/>
    <property type="match status" value="1"/>
</dbReference>
<evidence type="ECO:0000313" key="4">
    <source>
        <dbReference type="EMBL" id="GBN99228.1"/>
    </source>
</evidence>
<evidence type="ECO:0000313" key="2">
    <source>
        <dbReference type="EMBL" id="GBN69491.1"/>
    </source>
</evidence>
<dbReference type="GO" id="GO:0003677">
    <property type="term" value="F:DNA binding"/>
    <property type="evidence" value="ECO:0007669"/>
    <property type="project" value="TreeGrafter"/>
</dbReference>
<dbReference type="EMBL" id="BGPR01015501">
    <property type="protein sequence ID" value="GBN69491.1"/>
    <property type="molecule type" value="Genomic_DNA"/>
</dbReference>